<comment type="caution">
    <text evidence="1">The sequence shown here is derived from an EMBL/GenBank/DDBJ whole genome shotgun (WGS) entry which is preliminary data.</text>
</comment>
<protein>
    <submittedName>
        <fullName evidence="1">Uncharacterized protein</fullName>
    </submittedName>
</protein>
<accession>A0A2W0EK41</accession>
<name>A0A2W0EK41_PSEJE</name>
<dbReference type="RefSeq" id="WP_110661207.1">
    <property type="nucleotide sequence ID" value="NZ_PDLL01000319.1"/>
</dbReference>
<proteinExistence type="predicted"/>
<gene>
    <name evidence="1" type="ORF">CRX42_21925</name>
</gene>
<reference evidence="1 2" key="1">
    <citation type="journal article" date="2018" name="Appl. Microbiol. Biotechnol.">
        <title>Characterization of the caprolactam degradation pathway in Pseudomonas jessenii using mass spectrometry-based proteomics.</title>
        <authorList>
            <person name="Otzen M."/>
            <person name="Palacio C."/>
            <person name="Janssen D.B."/>
        </authorList>
    </citation>
    <scope>NUCLEOTIDE SEQUENCE [LARGE SCALE GENOMIC DNA]</scope>
    <source>
        <strain evidence="1 2">GO3</strain>
    </source>
</reference>
<organism evidence="1 2">
    <name type="scientific">Pseudomonas jessenii</name>
    <dbReference type="NCBI Taxonomy" id="77298"/>
    <lineage>
        <taxon>Bacteria</taxon>
        <taxon>Pseudomonadati</taxon>
        <taxon>Pseudomonadota</taxon>
        <taxon>Gammaproteobacteria</taxon>
        <taxon>Pseudomonadales</taxon>
        <taxon>Pseudomonadaceae</taxon>
        <taxon>Pseudomonas</taxon>
    </lineage>
</organism>
<sequence length="105" mass="11208">MTNRIVSGAWTAQNDRMPGAASLRVSGNVTVTNSAHTPTLVRSEIQDKSCDLRLDLQIDTSGTGLTVLTEKPVKYKSAGVSSVTSVSIFHEGKLLAHINNVLITD</sequence>
<dbReference type="Proteomes" id="UP000247437">
    <property type="component" value="Unassembled WGS sequence"/>
</dbReference>
<dbReference type="EMBL" id="PDLL01000319">
    <property type="protein sequence ID" value="PYY68407.1"/>
    <property type="molecule type" value="Genomic_DNA"/>
</dbReference>
<dbReference type="OrthoDB" id="6896393at2"/>
<evidence type="ECO:0000313" key="1">
    <source>
        <dbReference type="EMBL" id="PYY68407.1"/>
    </source>
</evidence>
<evidence type="ECO:0000313" key="2">
    <source>
        <dbReference type="Proteomes" id="UP000247437"/>
    </source>
</evidence>
<dbReference type="AlphaFoldDB" id="A0A2W0EK41"/>